<feature type="region of interest" description="Disordered" evidence="1">
    <location>
        <begin position="56"/>
        <end position="75"/>
    </location>
</feature>
<dbReference type="OrthoDB" id="5569250at2759"/>
<dbReference type="Pfam" id="PF17667">
    <property type="entry name" value="Pkinase_fungal"/>
    <property type="match status" value="1"/>
</dbReference>
<evidence type="ECO:0000256" key="1">
    <source>
        <dbReference type="SAM" id="MobiDB-lite"/>
    </source>
</evidence>
<name>W4KDR4_HETIT</name>
<evidence type="ECO:0000313" key="3">
    <source>
        <dbReference type="EMBL" id="ETW83455.1"/>
    </source>
</evidence>
<proteinExistence type="predicted"/>
<feature type="domain" description="Fungal-type protein kinase" evidence="2">
    <location>
        <begin position="206"/>
        <end position="264"/>
    </location>
</feature>
<dbReference type="KEGG" id="hir:HETIRDRAFT_451031"/>
<protein>
    <recommendedName>
        <fullName evidence="2">Fungal-type protein kinase domain-containing protein</fullName>
    </recommendedName>
</protein>
<gene>
    <name evidence="3" type="ORF">HETIRDRAFT_451031</name>
</gene>
<feature type="compositionally biased region" description="Polar residues" evidence="1">
    <location>
        <begin position="56"/>
        <end position="66"/>
    </location>
</feature>
<organism evidence="3 4">
    <name type="scientific">Heterobasidion irregulare (strain TC 32-1)</name>
    <dbReference type="NCBI Taxonomy" id="747525"/>
    <lineage>
        <taxon>Eukaryota</taxon>
        <taxon>Fungi</taxon>
        <taxon>Dikarya</taxon>
        <taxon>Basidiomycota</taxon>
        <taxon>Agaricomycotina</taxon>
        <taxon>Agaricomycetes</taxon>
        <taxon>Russulales</taxon>
        <taxon>Bondarzewiaceae</taxon>
        <taxon>Heterobasidion</taxon>
        <taxon>Heterobasidion annosum species complex</taxon>
    </lineage>
</organism>
<accession>W4KDR4</accession>
<sequence>MFIAATPYTRLPAFGASDESARIMINIRWKVHQVYGLAGRGTSVFCGTVTSAASERSGKVESSGNSPVAVGATAASKPSTELREVTVKIYWQEESRSYQAEGPGEASTMGFKMDALGHHPDPLFACDVPECSTWFIRKKLGLERAEDRRPSRFLRLAVFLRPRCITTLVGAAFMKAWLDCVRSRYALWELGIEDVKPRLSILMAGEGDRGFLIDWELATMFGQSSHDEASHLETVPFMALDLLDEEYWAGKIKRQYHHGLEGFL</sequence>
<dbReference type="Proteomes" id="UP000030671">
    <property type="component" value="Unassembled WGS sequence"/>
</dbReference>
<evidence type="ECO:0000259" key="2">
    <source>
        <dbReference type="Pfam" id="PF17667"/>
    </source>
</evidence>
<dbReference type="HOGENOM" id="CLU_1053940_0_0_1"/>
<dbReference type="AlphaFoldDB" id="W4KDR4"/>
<dbReference type="InterPro" id="IPR040976">
    <property type="entry name" value="Pkinase_fungal"/>
</dbReference>
<keyword evidence="4" id="KW-1185">Reference proteome</keyword>
<dbReference type="RefSeq" id="XP_009545703.1">
    <property type="nucleotide sequence ID" value="XM_009547408.1"/>
</dbReference>
<evidence type="ECO:0000313" key="4">
    <source>
        <dbReference type="Proteomes" id="UP000030671"/>
    </source>
</evidence>
<dbReference type="InParanoid" id="W4KDR4"/>
<reference evidence="3 4" key="1">
    <citation type="journal article" date="2012" name="New Phytol.">
        <title>Insight into trade-off between wood decay and parasitism from the genome of a fungal forest pathogen.</title>
        <authorList>
            <person name="Olson A."/>
            <person name="Aerts A."/>
            <person name="Asiegbu F."/>
            <person name="Belbahri L."/>
            <person name="Bouzid O."/>
            <person name="Broberg A."/>
            <person name="Canback B."/>
            <person name="Coutinho P.M."/>
            <person name="Cullen D."/>
            <person name="Dalman K."/>
            <person name="Deflorio G."/>
            <person name="van Diepen L.T."/>
            <person name="Dunand C."/>
            <person name="Duplessis S."/>
            <person name="Durling M."/>
            <person name="Gonthier P."/>
            <person name="Grimwood J."/>
            <person name="Fossdal C.G."/>
            <person name="Hansson D."/>
            <person name="Henrissat B."/>
            <person name="Hietala A."/>
            <person name="Himmelstrand K."/>
            <person name="Hoffmeister D."/>
            <person name="Hogberg N."/>
            <person name="James T.Y."/>
            <person name="Karlsson M."/>
            <person name="Kohler A."/>
            <person name="Kues U."/>
            <person name="Lee Y.H."/>
            <person name="Lin Y.C."/>
            <person name="Lind M."/>
            <person name="Lindquist E."/>
            <person name="Lombard V."/>
            <person name="Lucas S."/>
            <person name="Lunden K."/>
            <person name="Morin E."/>
            <person name="Murat C."/>
            <person name="Park J."/>
            <person name="Raffaello T."/>
            <person name="Rouze P."/>
            <person name="Salamov A."/>
            <person name="Schmutz J."/>
            <person name="Solheim H."/>
            <person name="Stahlberg J."/>
            <person name="Velez H."/>
            <person name="de Vries R.P."/>
            <person name="Wiebenga A."/>
            <person name="Woodward S."/>
            <person name="Yakovlev I."/>
            <person name="Garbelotto M."/>
            <person name="Martin F."/>
            <person name="Grigoriev I.V."/>
            <person name="Stenlid J."/>
        </authorList>
    </citation>
    <scope>NUCLEOTIDE SEQUENCE [LARGE SCALE GENOMIC DNA]</scope>
    <source>
        <strain evidence="3 4">TC 32-1</strain>
    </source>
</reference>
<dbReference type="GeneID" id="20676102"/>
<dbReference type="EMBL" id="KI925457">
    <property type="protein sequence ID" value="ETW83455.1"/>
    <property type="molecule type" value="Genomic_DNA"/>
</dbReference>